<protein>
    <recommendedName>
        <fullName evidence="2">Serine protease</fullName>
    </recommendedName>
</protein>
<dbReference type="EMBL" id="CP000949">
    <property type="protein sequence ID" value="ACA72856.1"/>
    <property type="molecule type" value="Genomic_DNA"/>
</dbReference>
<reference evidence="1" key="1">
    <citation type="submission" date="2008-02" db="EMBL/GenBank/DDBJ databases">
        <title>Complete sequence of Psuedomonas putida W619.</title>
        <authorList>
            <consortium name="US DOE Joint Genome Institute"/>
            <person name="Copeland A."/>
            <person name="Lucas S."/>
            <person name="Lapidus A."/>
            <person name="Barry K."/>
            <person name="Detter J.C."/>
            <person name="Glavina del Rio T."/>
            <person name="Dalin E."/>
            <person name="Tice H."/>
            <person name="Pitluck S."/>
            <person name="Chain P."/>
            <person name="Malfatti S."/>
            <person name="Shin M."/>
            <person name="Vergez L."/>
            <person name="Schmutz J."/>
            <person name="Larimer F."/>
            <person name="Land M."/>
            <person name="Hauser L."/>
            <person name="Kyrpides N."/>
            <person name="Kim E."/>
            <person name="Taghavi S."/>
            <person name="Vangronsveld D."/>
            <person name="van der Lelie D."/>
            <person name="Richardson P."/>
        </authorList>
    </citation>
    <scope>NUCLEOTIDE SEQUENCE</scope>
    <source>
        <strain evidence="1">W619</strain>
    </source>
</reference>
<dbReference type="Gene3D" id="2.40.10.120">
    <property type="match status" value="1"/>
</dbReference>
<dbReference type="InterPro" id="IPR009003">
    <property type="entry name" value="Peptidase_S1_PA"/>
</dbReference>
<organism evidence="1">
    <name type="scientific">Pseudomonas putida (strain W619)</name>
    <dbReference type="NCBI Taxonomy" id="390235"/>
    <lineage>
        <taxon>Bacteria</taxon>
        <taxon>Pseudomonadati</taxon>
        <taxon>Pseudomonadota</taxon>
        <taxon>Gammaproteobacteria</taxon>
        <taxon>Pseudomonadales</taxon>
        <taxon>Pseudomonadaceae</taxon>
        <taxon>Pseudomonas</taxon>
    </lineage>
</organism>
<evidence type="ECO:0000313" key="1">
    <source>
        <dbReference type="EMBL" id="ACA72856.1"/>
    </source>
</evidence>
<dbReference type="HOGENOM" id="CLU_766887_0_0_6"/>
<dbReference type="Pfam" id="PF13365">
    <property type="entry name" value="Trypsin_2"/>
    <property type="match status" value="1"/>
</dbReference>
<name>B1J803_PSEPW</name>
<dbReference type="STRING" id="390235.PputW619_2356"/>
<accession>B1J803</accession>
<sequence>MPALGEPYFEAGPAVIQLHVYGTLKRPLPNEQSVDFHERGTGFVASPDGLVLSAGHNIPDKSLFDEDGFFIEGYFPAKDQDALSAVDPPVELEVITATQSPYDVSLLRIKNSDTVRPFLRLCDNYKRAGNFDFVVLGYQGGDRILTSNYGPVMAGAGATSSILVQIPLNKGNSGGPIFNELGMVFGIAIGEKTVGSERMQSTSIAVPMSKVMQTLGDASKPLAGVSYDPDCGKQLKPQFTALIESPIKVGREPRPVAAEVITTETIDYSKVVKEIPPPTGYKVVAYKSIKVDQPGVKTEIFVPKDGSKIFVKGTSKEPKLPTSVNANIEVLLEPTSPKNAAPSFRVQTFPYSKTLDTHNIEITSKDFKDTIPAPEGFVFKEFLKIDYVSLNHSPSKGANVQISPDGKALLVSYSLQSGPIYDQWRGWIDAFITAKLEPKP</sequence>
<dbReference type="KEGG" id="ppw:PputW619_2356"/>
<dbReference type="AlphaFoldDB" id="B1J803"/>
<dbReference type="SUPFAM" id="SSF50494">
    <property type="entry name" value="Trypsin-like serine proteases"/>
    <property type="match status" value="1"/>
</dbReference>
<dbReference type="eggNOG" id="COG0265">
    <property type="taxonomic scope" value="Bacteria"/>
</dbReference>
<proteinExistence type="predicted"/>
<evidence type="ECO:0008006" key="2">
    <source>
        <dbReference type="Google" id="ProtNLM"/>
    </source>
</evidence>
<gene>
    <name evidence="1" type="ordered locus">PputW619_2356</name>
</gene>